<evidence type="ECO:0000256" key="2">
    <source>
        <dbReference type="ARBA" id="ARBA00022777"/>
    </source>
</evidence>
<dbReference type="GO" id="GO:0005536">
    <property type="term" value="F:D-glucose binding"/>
    <property type="evidence" value="ECO:0007669"/>
    <property type="project" value="InterPro"/>
</dbReference>
<dbReference type="PANTHER" id="PTHR47690">
    <property type="entry name" value="GLUCOKINASE"/>
    <property type="match status" value="1"/>
</dbReference>
<dbReference type="CDD" id="cd24008">
    <property type="entry name" value="ASKHA_NBD_GLK"/>
    <property type="match status" value="1"/>
</dbReference>
<keyword evidence="2 3" id="KW-0418">Kinase</keyword>
<dbReference type="HAMAP" id="MF_00524">
    <property type="entry name" value="Glucokinase"/>
    <property type="match status" value="1"/>
</dbReference>
<accession>A0A0W0YYN3</accession>
<comment type="caution">
    <text evidence="5">The sequence shown here is derived from an EMBL/GenBank/DDBJ whole genome shotgun (WGS) entry which is preliminary data.</text>
</comment>
<reference evidence="5 6" key="1">
    <citation type="submission" date="2015-11" db="EMBL/GenBank/DDBJ databases">
        <title>Genomic analysis of 38 Legionella species identifies large and diverse effector repertoires.</title>
        <authorList>
            <person name="Burstein D."/>
            <person name="Amaro F."/>
            <person name="Zusman T."/>
            <person name="Lifshitz Z."/>
            <person name="Cohen O."/>
            <person name="Gilbert J.A."/>
            <person name="Pupko T."/>
            <person name="Shuman H.A."/>
            <person name="Segal G."/>
        </authorList>
    </citation>
    <scope>NUCLEOTIDE SEQUENCE [LARGE SCALE GENOMIC DNA]</scope>
    <source>
        <strain evidence="5 6">Mt.St.Helens-9</strain>
    </source>
</reference>
<dbReference type="PANTHER" id="PTHR47690:SF1">
    <property type="entry name" value="GLUCOKINASE"/>
    <property type="match status" value="1"/>
</dbReference>
<comment type="catalytic activity">
    <reaction evidence="3">
        <text>D-glucose + ATP = D-glucose 6-phosphate + ADP + H(+)</text>
        <dbReference type="Rhea" id="RHEA:17825"/>
        <dbReference type="ChEBI" id="CHEBI:4167"/>
        <dbReference type="ChEBI" id="CHEBI:15378"/>
        <dbReference type="ChEBI" id="CHEBI:30616"/>
        <dbReference type="ChEBI" id="CHEBI:61548"/>
        <dbReference type="ChEBI" id="CHEBI:456216"/>
        <dbReference type="EC" id="2.7.1.2"/>
    </reaction>
</comment>
<comment type="similarity">
    <text evidence="3 4">Belongs to the bacterial glucokinase family.</text>
</comment>
<dbReference type="GO" id="GO:0005829">
    <property type="term" value="C:cytosol"/>
    <property type="evidence" value="ECO:0007669"/>
    <property type="project" value="TreeGrafter"/>
</dbReference>
<dbReference type="STRING" id="452.Lspi_1830"/>
<dbReference type="PATRIC" id="fig|452.5.peg.2010"/>
<dbReference type="GO" id="GO:0006096">
    <property type="term" value="P:glycolytic process"/>
    <property type="evidence" value="ECO:0007669"/>
    <property type="project" value="UniProtKB-UniRule"/>
</dbReference>
<dbReference type="InterPro" id="IPR003836">
    <property type="entry name" value="Glucokinase"/>
</dbReference>
<dbReference type="RefSeq" id="WP_058483754.1">
    <property type="nucleotide sequence ID" value="NZ_CAAAII010000008.1"/>
</dbReference>
<dbReference type="Gene3D" id="3.30.420.40">
    <property type="match status" value="1"/>
</dbReference>
<dbReference type="Gene3D" id="3.40.367.20">
    <property type="match status" value="1"/>
</dbReference>
<dbReference type="GO" id="GO:0005524">
    <property type="term" value="F:ATP binding"/>
    <property type="evidence" value="ECO:0007669"/>
    <property type="project" value="UniProtKB-UniRule"/>
</dbReference>
<dbReference type="EC" id="2.7.1.2" evidence="3"/>
<dbReference type="AlphaFoldDB" id="A0A0W0YYN3"/>
<dbReference type="OrthoDB" id="9800595at2"/>
<protein>
    <recommendedName>
        <fullName evidence="3">Glucokinase</fullName>
        <ecNumber evidence="3">2.7.1.2</ecNumber>
    </recommendedName>
    <alternativeName>
        <fullName evidence="3">Glucose kinase</fullName>
    </alternativeName>
</protein>
<keyword evidence="3" id="KW-0324">Glycolysis</keyword>
<evidence type="ECO:0000313" key="6">
    <source>
        <dbReference type="Proteomes" id="UP000054877"/>
    </source>
</evidence>
<dbReference type="InterPro" id="IPR043129">
    <property type="entry name" value="ATPase_NBD"/>
</dbReference>
<keyword evidence="3" id="KW-0067">ATP-binding</keyword>
<keyword evidence="1 3" id="KW-0808">Transferase</keyword>
<evidence type="ECO:0000256" key="4">
    <source>
        <dbReference type="RuleBase" id="RU004046"/>
    </source>
</evidence>
<evidence type="ECO:0000256" key="3">
    <source>
        <dbReference type="HAMAP-Rule" id="MF_00524"/>
    </source>
</evidence>
<keyword evidence="6" id="KW-1185">Reference proteome</keyword>
<organism evidence="5 6">
    <name type="scientific">Legionella spiritensis</name>
    <dbReference type="NCBI Taxonomy" id="452"/>
    <lineage>
        <taxon>Bacteria</taxon>
        <taxon>Pseudomonadati</taxon>
        <taxon>Pseudomonadota</taxon>
        <taxon>Gammaproteobacteria</taxon>
        <taxon>Legionellales</taxon>
        <taxon>Legionellaceae</taxon>
        <taxon>Legionella</taxon>
    </lineage>
</organism>
<gene>
    <name evidence="3" type="primary">glk</name>
    <name evidence="5" type="ORF">Lspi_1830</name>
</gene>
<proteinExistence type="inferred from homology"/>
<name>A0A0W0YYN3_LEGSP</name>
<keyword evidence="3" id="KW-0963">Cytoplasm</keyword>
<dbReference type="InterPro" id="IPR050201">
    <property type="entry name" value="Bacterial_glucokinase"/>
</dbReference>
<dbReference type="EMBL" id="LNYX01000030">
    <property type="protein sequence ID" value="KTD61980.1"/>
    <property type="molecule type" value="Genomic_DNA"/>
</dbReference>
<evidence type="ECO:0000313" key="5">
    <source>
        <dbReference type="EMBL" id="KTD61980.1"/>
    </source>
</evidence>
<dbReference type="GO" id="GO:0004340">
    <property type="term" value="F:glucokinase activity"/>
    <property type="evidence" value="ECO:0007669"/>
    <property type="project" value="UniProtKB-UniRule"/>
</dbReference>
<dbReference type="SUPFAM" id="SSF53067">
    <property type="entry name" value="Actin-like ATPase domain"/>
    <property type="match status" value="1"/>
</dbReference>
<comment type="subcellular location">
    <subcellularLocation>
        <location evidence="3">Cytoplasm</location>
    </subcellularLocation>
</comment>
<dbReference type="Pfam" id="PF02685">
    <property type="entry name" value="Glucokinase"/>
    <property type="match status" value="1"/>
</dbReference>
<dbReference type="Proteomes" id="UP000054877">
    <property type="component" value="Unassembled WGS sequence"/>
</dbReference>
<dbReference type="NCBIfam" id="TIGR00749">
    <property type="entry name" value="glk"/>
    <property type="match status" value="1"/>
</dbReference>
<evidence type="ECO:0000256" key="1">
    <source>
        <dbReference type="ARBA" id="ARBA00022679"/>
    </source>
</evidence>
<keyword evidence="3" id="KW-0547">Nucleotide-binding</keyword>
<sequence>MADDGFYAIVADIGGTNARFSRVELGSLAVDKIAVFPCAGFANLDMALSAYQKRYGLTNIKHAAIAIACPVTDDRVRMTNLHWQFSISDLQKQLGFKQLQVVNDFMAMAMSLPALTDSETIRIGGGVAEVGKIKVVLGAGTGLGVAHLVPTADGYLPLPGEAGHCDWAAQTEQEWFIQRYLARRYGRVSVERILSGPGLENLYMAIAEFRKQKVEPVSAADIARLASSKLCPLAQDAIAQFFASLGSFAGDLALSLSAFGGVYIAGGIVPKLLPFMEQSAFRARFEEKGRFCTFNSQIATCVVAAEQPGLIGAAAYLKQMMTREHYGIC</sequence>
<feature type="binding site" evidence="3">
    <location>
        <begin position="11"/>
        <end position="16"/>
    </location>
    <ligand>
        <name>ATP</name>
        <dbReference type="ChEBI" id="CHEBI:30616"/>
    </ligand>
</feature>